<dbReference type="InterPro" id="IPR010982">
    <property type="entry name" value="Lambda_DNA-bd_dom_sf"/>
</dbReference>
<dbReference type="CDD" id="cd00093">
    <property type="entry name" value="HTH_XRE"/>
    <property type="match status" value="1"/>
</dbReference>
<accession>A0ABW1MHL9</accession>
<protein>
    <submittedName>
        <fullName evidence="2">Helix-turn-helix domain-containing protein</fullName>
    </submittedName>
</protein>
<comment type="caution">
    <text evidence="2">The sequence shown here is derived from an EMBL/GenBank/DDBJ whole genome shotgun (WGS) entry which is preliminary data.</text>
</comment>
<keyword evidence="3" id="KW-1185">Reference proteome</keyword>
<dbReference type="Proteomes" id="UP001596139">
    <property type="component" value="Unassembled WGS sequence"/>
</dbReference>
<gene>
    <name evidence="2" type="ORF">ACFP4F_09025</name>
</gene>
<dbReference type="InterPro" id="IPR043917">
    <property type="entry name" value="DUF5753"/>
</dbReference>
<feature type="domain" description="HTH cro/C1-type" evidence="1">
    <location>
        <begin position="12"/>
        <end position="53"/>
    </location>
</feature>
<sequence>MTDAWRYCGNQVKLWRNHAGVSRDALAAESGYAQDSVKSMEQGRRRPTVKLLEIADEMCGAHGMLLAARDYLKPAPFPARSHEYMALESEAIAVHWYEPILIPGLLQTDAYARVLMSETYPPADDETVEERVSARLRRQEALSSRPRVVFDFVIHEAALRMMVGGIRTMRQQMHRLLEVGELRNVSIQVLPIGRCSGVVLIGGIVLLETAEHDRYAYVEGQRTSALYADVEKASELTQRHGMLRKHALCVEESAEFIRKVAAEHE</sequence>
<evidence type="ECO:0000259" key="1">
    <source>
        <dbReference type="PROSITE" id="PS50943"/>
    </source>
</evidence>
<dbReference type="InterPro" id="IPR001387">
    <property type="entry name" value="Cro/C1-type_HTH"/>
</dbReference>
<dbReference type="SMART" id="SM00530">
    <property type="entry name" value="HTH_XRE"/>
    <property type="match status" value="1"/>
</dbReference>
<name>A0ABW1MHL9_9ACTN</name>
<dbReference type="Pfam" id="PF13560">
    <property type="entry name" value="HTH_31"/>
    <property type="match status" value="1"/>
</dbReference>
<dbReference type="Pfam" id="PF19054">
    <property type="entry name" value="DUF5753"/>
    <property type="match status" value="1"/>
</dbReference>
<dbReference type="EMBL" id="JBHSPX010000003">
    <property type="protein sequence ID" value="MFC6062693.1"/>
    <property type="molecule type" value="Genomic_DNA"/>
</dbReference>
<reference evidence="3" key="1">
    <citation type="journal article" date="2019" name="Int. J. Syst. Evol. Microbiol.">
        <title>The Global Catalogue of Microorganisms (GCM) 10K type strain sequencing project: providing services to taxonomists for standard genome sequencing and annotation.</title>
        <authorList>
            <consortium name="The Broad Institute Genomics Platform"/>
            <consortium name="The Broad Institute Genome Sequencing Center for Infectious Disease"/>
            <person name="Wu L."/>
            <person name="Ma J."/>
        </authorList>
    </citation>
    <scope>NUCLEOTIDE SEQUENCE [LARGE SCALE GENOMIC DNA]</scope>
    <source>
        <strain evidence="3">CGMCC 1.15180</strain>
    </source>
</reference>
<evidence type="ECO:0000313" key="2">
    <source>
        <dbReference type="EMBL" id="MFC6062693.1"/>
    </source>
</evidence>
<dbReference type="PROSITE" id="PS50943">
    <property type="entry name" value="HTH_CROC1"/>
    <property type="match status" value="1"/>
</dbReference>
<proteinExistence type="predicted"/>
<evidence type="ECO:0000313" key="3">
    <source>
        <dbReference type="Proteomes" id="UP001596139"/>
    </source>
</evidence>
<dbReference type="SUPFAM" id="SSF47413">
    <property type="entry name" value="lambda repressor-like DNA-binding domains"/>
    <property type="match status" value="1"/>
</dbReference>
<dbReference type="Gene3D" id="1.10.260.40">
    <property type="entry name" value="lambda repressor-like DNA-binding domains"/>
    <property type="match status" value="1"/>
</dbReference>
<dbReference type="RefSeq" id="WP_031059800.1">
    <property type="nucleotide sequence ID" value="NZ_JBHSPX010000003.1"/>
</dbReference>
<organism evidence="2 3">
    <name type="scientific">Streptomyces ochraceiscleroticus</name>
    <dbReference type="NCBI Taxonomy" id="47761"/>
    <lineage>
        <taxon>Bacteria</taxon>
        <taxon>Bacillati</taxon>
        <taxon>Actinomycetota</taxon>
        <taxon>Actinomycetes</taxon>
        <taxon>Kitasatosporales</taxon>
        <taxon>Streptomycetaceae</taxon>
        <taxon>Streptomyces</taxon>
    </lineage>
</organism>